<dbReference type="EMBL" id="CP011541">
    <property type="protein sequence ID" value="AKK03457.1"/>
    <property type="molecule type" value="Genomic_DNA"/>
</dbReference>
<dbReference type="PATRIC" id="fig|1050174.4.peg.1618"/>
<dbReference type="OrthoDB" id="4773472at2"/>
<dbReference type="RefSeq" id="WP_052843444.1">
    <property type="nucleotide sequence ID" value="NZ_CP011541.1"/>
</dbReference>
<accession>A0A0G3GX61</accession>
<reference evidence="1 2" key="1">
    <citation type="submission" date="2015-05" db="EMBL/GenBank/DDBJ databases">
        <title>Complete genome sequence of Corynebacterium epidermidicanis DSM 45586, isolated from the skin of a dog suffering from pruritus.</title>
        <authorList>
            <person name="Ruckert C."/>
            <person name="Albersmeier A."/>
            <person name="Winkler A."/>
            <person name="Tauch A."/>
        </authorList>
    </citation>
    <scope>NUCLEOTIDE SEQUENCE [LARGE SCALE GENOMIC DNA]</scope>
    <source>
        <strain evidence="1 2">DSM 45586</strain>
    </source>
</reference>
<evidence type="ECO:0000313" key="1">
    <source>
        <dbReference type="EMBL" id="AKK03457.1"/>
    </source>
</evidence>
<dbReference type="AlphaFoldDB" id="A0A0G3GX61"/>
<evidence type="ECO:0000313" key="2">
    <source>
        <dbReference type="Proteomes" id="UP000035368"/>
    </source>
</evidence>
<sequence length="121" mass="13319">MPAIVFDVLVPEAEFDGLLARFSRLANRMSEVEGAEVTVRGQQPVAMDADVEKQLRAQGDGVPSRFYVDIDGSVRSLNQTAMLFSRFLTPQADLPAEPVALHNEEAFEVDAVFPWTVAIEP</sequence>
<gene>
    <name evidence="1" type="ORF">CEPID_08035</name>
</gene>
<name>A0A0G3GX61_9CORY</name>
<keyword evidence="2" id="KW-1185">Reference proteome</keyword>
<dbReference type="Proteomes" id="UP000035368">
    <property type="component" value="Chromosome"/>
</dbReference>
<dbReference type="KEGG" id="cei:CEPID_08035"/>
<dbReference type="STRING" id="1050174.CEPID_08035"/>
<organism evidence="1 2">
    <name type="scientific">Corynebacterium epidermidicanis</name>
    <dbReference type="NCBI Taxonomy" id="1050174"/>
    <lineage>
        <taxon>Bacteria</taxon>
        <taxon>Bacillati</taxon>
        <taxon>Actinomycetota</taxon>
        <taxon>Actinomycetes</taxon>
        <taxon>Mycobacteriales</taxon>
        <taxon>Corynebacteriaceae</taxon>
        <taxon>Corynebacterium</taxon>
    </lineage>
</organism>
<proteinExistence type="predicted"/>
<protein>
    <submittedName>
        <fullName evidence="1">Uncharacterized protein</fullName>
    </submittedName>
</protein>